<sequence length="42" mass="4650">MTAPYAPDPRLGENEVAEPDQQADENSQEQPELLEPAVEDPE</sequence>
<evidence type="ECO:0000256" key="1">
    <source>
        <dbReference type="SAM" id="MobiDB-lite"/>
    </source>
</evidence>
<organism evidence="2 3">
    <name type="scientific">Umezawaea endophytica</name>
    <dbReference type="NCBI Taxonomy" id="1654476"/>
    <lineage>
        <taxon>Bacteria</taxon>
        <taxon>Bacillati</taxon>
        <taxon>Actinomycetota</taxon>
        <taxon>Actinomycetes</taxon>
        <taxon>Pseudonocardiales</taxon>
        <taxon>Pseudonocardiaceae</taxon>
        <taxon>Umezawaea</taxon>
    </lineage>
</organism>
<protein>
    <submittedName>
        <fullName evidence="2">Uncharacterized protein</fullName>
    </submittedName>
</protein>
<accession>A0A9X2VQP0</accession>
<dbReference type="RefSeq" id="WP_259626550.1">
    <property type="nucleotide sequence ID" value="NZ_JANYMP010000016.1"/>
</dbReference>
<keyword evidence="3" id="KW-1185">Reference proteome</keyword>
<dbReference type="Proteomes" id="UP001141259">
    <property type="component" value="Unassembled WGS sequence"/>
</dbReference>
<dbReference type="AlphaFoldDB" id="A0A9X2VQP0"/>
<evidence type="ECO:0000313" key="2">
    <source>
        <dbReference type="EMBL" id="MCS7481060.1"/>
    </source>
</evidence>
<evidence type="ECO:0000313" key="3">
    <source>
        <dbReference type="Proteomes" id="UP001141259"/>
    </source>
</evidence>
<gene>
    <name evidence="2" type="ORF">NZH93_29755</name>
</gene>
<feature type="compositionally biased region" description="Acidic residues" evidence="1">
    <location>
        <begin position="15"/>
        <end position="27"/>
    </location>
</feature>
<proteinExistence type="predicted"/>
<comment type="caution">
    <text evidence="2">The sequence shown here is derived from an EMBL/GenBank/DDBJ whole genome shotgun (WGS) entry which is preliminary data.</text>
</comment>
<reference evidence="2" key="1">
    <citation type="submission" date="2022-08" db="EMBL/GenBank/DDBJ databases">
        <authorList>
            <person name="Tistechok S."/>
            <person name="Samborskyy M."/>
            <person name="Roman I."/>
        </authorList>
    </citation>
    <scope>NUCLEOTIDE SEQUENCE</scope>
    <source>
        <strain evidence="2">DSM 103496</strain>
    </source>
</reference>
<feature type="region of interest" description="Disordered" evidence="1">
    <location>
        <begin position="1"/>
        <end position="42"/>
    </location>
</feature>
<dbReference type="EMBL" id="JANYMP010000016">
    <property type="protein sequence ID" value="MCS7481060.1"/>
    <property type="molecule type" value="Genomic_DNA"/>
</dbReference>
<name>A0A9X2VQP0_9PSEU</name>